<protein>
    <submittedName>
        <fullName evidence="2">Uncharacterized protein</fullName>
    </submittedName>
</protein>
<dbReference type="PANTHER" id="PTHR31541:SF25">
    <property type="entry name" value="GAMMA-GLIADIN B"/>
    <property type="match status" value="1"/>
</dbReference>
<dbReference type="InterPro" id="IPR005508">
    <property type="entry name" value="At2g31720-like"/>
</dbReference>
<evidence type="ECO:0000313" key="2">
    <source>
        <dbReference type="EMBL" id="KAG6406040.1"/>
    </source>
</evidence>
<dbReference type="EMBL" id="PNBA02000012">
    <property type="protein sequence ID" value="KAG6406040.1"/>
    <property type="molecule type" value="Genomic_DNA"/>
</dbReference>
<dbReference type="GO" id="GO:0003677">
    <property type="term" value="F:DNA binding"/>
    <property type="evidence" value="ECO:0007669"/>
    <property type="project" value="InterPro"/>
</dbReference>
<dbReference type="Pfam" id="PF03754">
    <property type="entry name" value="At2g31720-like"/>
    <property type="match status" value="2"/>
</dbReference>
<dbReference type="Proteomes" id="UP000298416">
    <property type="component" value="Unassembled WGS sequence"/>
</dbReference>
<accession>A0A8X8X5C6</accession>
<keyword evidence="3" id="KW-1185">Reference proteome</keyword>
<gene>
    <name evidence="2" type="ORF">SASPL_133636</name>
</gene>
<feature type="compositionally biased region" description="Polar residues" evidence="1">
    <location>
        <begin position="62"/>
        <end position="76"/>
    </location>
</feature>
<proteinExistence type="predicted"/>
<feature type="region of interest" description="Disordered" evidence="1">
    <location>
        <begin position="52"/>
        <end position="100"/>
    </location>
</feature>
<comment type="caution">
    <text evidence="2">The sequence shown here is derived from an EMBL/GenBank/DDBJ whole genome shotgun (WGS) entry which is preliminary data.</text>
</comment>
<reference evidence="2" key="2">
    <citation type="submission" date="2020-08" db="EMBL/GenBank/DDBJ databases">
        <title>Plant Genome Project.</title>
        <authorList>
            <person name="Zhang R.-G."/>
        </authorList>
    </citation>
    <scope>NUCLEOTIDE SEQUENCE</scope>
    <source>
        <strain evidence="2">Huo1</strain>
        <tissue evidence="2">Leaf</tissue>
    </source>
</reference>
<organism evidence="2">
    <name type="scientific">Salvia splendens</name>
    <name type="common">Scarlet sage</name>
    <dbReference type="NCBI Taxonomy" id="180675"/>
    <lineage>
        <taxon>Eukaryota</taxon>
        <taxon>Viridiplantae</taxon>
        <taxon>Streptophyta</taxon>
        <taxon>Embryophyta</taxon>
        <taxon>Tracheophyta</taxon>
        <taxon>Spermatophyta</taxon>
        <taxon>Magnoliopsida</taxon>
        <taxon>eudicotyledons</taxon>
        <taxon>Gunneridae</taxon>
        <taxon>Pentapetalae</taxon>
        <taxon>asterids</taxon>
        <taxon>lamiids</taxon>
        <taxon>Lamiales</taxon>
        <taxon>Lamiaceae</taxon>
        <taxon>Nepetoideae</taxon>
        <taxon>Mentheae</taxon>
        <taxon>Salviinae</taxon>
        <taxon>Salvia</taxon>
        <taxon>Salvia subgen. Calosphace</taxon>
        <taxon>core Calosphace</taxon>
    </lineage>
</organism>
<evidence type="ECO:0000313" key="3">
    <source>
        <dbReference type="Proteomes" id="UP000298416"/>
    </source>
</evidence>
<reference evidence="2" key="1">
    <citation type="submission" date="2018-01" db="EMBL/GenBank/DDBJ databases">
        <authorList>
            <person name="Mao J.F."/>
        </authorList>
    </citation>
    <scope>NUCLEOTIDE SEQUENCE</scope>
    <source>
        <strain evidence="2">Huo1</strain>
        <tissue evidence="2">Leaf</tissue>
    </source>
</reference>
<sequence>MACGKELTAPATLVIQKELFRTDVSKNHNRLSIPASQISDGFLTEEERRRLRARRKGRVDKATNSTYSPLPRSAQSKLAPPRSIRQNSPHQEHDRPLPPQLPEEFRRAIEEMACGKELTAPATLVIQKELFRTDVSKNHNRLSIPASQISDGFLTEEERRRLRARRKGRVDVRVVDLRR</sequence>
<name>A0A8X8X5C6_SALSN</name>
<dbReference type="AlphaFoldDB" id="A0A8X8X5C6"/>
<dbReference type="PANTHER" id="PTHR31541">
    <property type="entry name" value="B3 DOMAIN PLANT PROTEIN-RELATED"/>
    <property type="match status" value="1"/>
</dbReference>
<evidence type="ECO:0000256" key="1">
    <source>
        <dbReference type="SAM" id="MobiDB-lite"/>
    </source>
</evidence>